<dbReference type="GO" id="GO:0004523">
    <property type="term" value="F:RNA-DNA hybrid ribonuclease activity"/>
    <property type="evidence" value="ECO:0007669"/>
    <property type="project" value="InterPro"/>
</dbReference>
<dbReference type="InterPro" id="IPR052929">
    <property type="entry name" value="RNase_H-like_EbsB-rel"/>
</dbReference>
<dbReference type="Proteomes" id="UP000607653">
    <property type="component" value="Unassembled WGS sequence"/>
</dbReference>
<dbReference type="AlphaFoldDB" id="A0A822YAD3"/>
<proteinExistence type="predicted"/>
<comment type="caution">
    <text evidence="2">The sequence shown here is derived from an EMBL/GenBank/DDBJ whole genome shotgun (WGS) entry which is preliminary data.</text>
</comment>
<name>A0A822YAD3_NELNU</name>
<dbReference type="GO" id="GO:0003676">
    <property type="term" value="F:nucleic acid binding"/>
    <property type="evidence" value="ECO:0007669"/>
    <property type="project" value="InterPro"/>
</dbReference>
<gene>
    <name evidence="2" type="ORF">HUJ06_028006</name>
</gene>
<dbReference type="PANTHER" id="PTHR47074">
    <property type="entry name" value="BNAC02G40300D PROTEIN"/>
    <property type="match status" value="1"/>
</dbReference>
<feature type="domain" description="RNase H type-1" evidence="1">
    <location>
        <begin position="11"/>
        <end position="108"/>
    </location>
</feature>
<dbReference type="InterPro" id="IPR044730">
    <property type="entry name" value="RNase_H-like_dom_plant"/>
</dbReference>
<sequence>MEASDILTQEVVVIRNHNGSCVAACYGLVFVASALHAEVIIAKQGLDLAKMAGLSLCVLESDYQELVNAIQKGFPEVPTTLKSLLKDIMSASESIFVSFSFVNRNCNSWLILWLREVLRIGVYLFSTAELGFSPLQDLTPPNLS</sequence>
<dbReference type="PANTHER" id="PTHR47074:SF73">
    <property type="entry name" value="OS04G0448401 PROTEIN"/>
    <property type="match status" value="1"/>
</dbReference>
<protein>
    <recommendedName>
        <fullName evidence="1">RNase H type-1 domain-containing protein</fullName>
    </recommendedName>
</protein>
<organism evidence="2 3">
    <name type="scientific">Nelumbo nucifera</name>
    <name type="common">Sacred lotus</name>
    <dbReference type="NCBI Taxonomy" id="4432"/>
    <lineage>
        <taxon>Eukaryota</taxon>
        <taxon>Viridiplantae</taxon>
        <taxon>Streptophyta</taxon>
        <taxon>Embryophyta</taxon>
        <taxon>Tracheophyta</taxon>
        <taxon>Spermatophyta</taxon>
        <taxon>Magnoliopsida</taxon>
        <taxon>Proteales</taxon>
        <taxon>Nelumbonaceae</taxon>
        <taxon>Nelumbo</taxon>
    </lineage>
</organism>
<dbReference type="CDD" id="cd06222">
    <property type="entry name" value="RNase_H_like"/>
    <property type="match status" value="1"/>
</dbReference>
<dbReference type="Gene3D" id="3.30.420.10">
    <property type="entry name" value="Ribonuclease H-like superfamily/Ribonuclease H"/>
    <property type="match status" value="1"/>
</dbReference>
<evidence type="ECO:0000313" key="3">
    <source>
        <dbReference type="Proteomes" id="UP000607653"/>
    </source>
</evidence>
<dbReference type="InterPro" id="IPR002156">
    <property type="entry name" value="RNaseH_domain"/>
</dbReference>
<dbReference type="Pfam" id="PF13456">
    <property type="entry name" value="RVT_3"/>
    <property type="match status" value="1"/>
</dbReference>
<dbReference type="EMBL" id="DUZY01000002">
    <property type="protein sequence ID" value="DAD26538.1"/>
    <property type="molecule type" value="Genomic_DNA"/>
</dbReference>
<accession>A0A822YAD3</accession>
<evidence type="ECO:0000313" key="2">
    <source>
        <dbReference type="EMBL" id="DAD26538.1"/>
    </source>
</evidence>
<reference evidence="2 3" key="1">
    <citation type="journal article" date="2020" name="Mol. Biol. Evol.">
        <title>Distinct Expression and Methylation Patterns for Genes with Different Fates following a Single Whole-Genome Duplication in Flowering Plants.</title>
        <authorList>
            <person name="Shi T."/>
            <person name="Rahmani R.S."/>
            <person name="Gugger P.F."/>
            <person name="Wang M."/>
            <person name="Li H."/>
            <person name="Zhang Y."/>
            <person name="Li Z."/>
            <person name="Wang Q."/>
            <person name="Van de Peer Y."/>
            <person name="Marchal K."/>
            <person name="Chen J."/>
        </authorList>
    </citation>
    <scope>NUCLEOTIDE SEQUENCE [LARGE SCALE GENOMIC DNA]</scope>
    <source>
        <tissue evidence="2">Leaf</tissue>
    </source>
</reference>
<dbReference type="InterPro" id="IPR036397">
    <property type="entry name" value="RNaseH_sf"/>
</dbReference>
<evidence type="ECO:0000259" key="1">
    <source>
        <dbReference type="Pfam" id="PF13456"/>
    </source>
</evidence>
<keyword evidence="3" id="KW-1185">Reference proteome</keyword>